<protein>
    <recommendedName>
        <fullName evidence="1">Abortive phage infection protein C-terminal domain-containing protein</fullName>
    </recommendedName>
</protein>
<dbReference type="AlphaFoldDB" id="A0A852TJ50"/>
<dbReference type="EMBL" id="JACCBX010000016">
    <property type="protein sequence ID" value="NYE08823.1"/>
    <property type="molecule type" value="Genomic_DNA"/>
</dbReference>
<reference evidence="3" key="2">
    <citation type="submission" date="2020-08" db="EMBL/GenBank/DDBJ databases">
        <title>The Agave Microbiome: Exploring the role of microbial communities in plant adaptations to desert environments.</title>
        <authorList>
            <person name="Partida-Martinez L.P."/>
        </authorList>
    </citation>
    <scope>NUCLEOTIDE SEQUENCE [LARGE SCALE GENOMIC DNA]</scope>
    <source>
        <strain evidence="3">AT2.8</strain>
    </source>
</reference>
<evidence type="ECO:0000259" key="1">
    <source>
        <dbReference type="Pfam" id="PF10592"/>
    </source>
</evidence>
<organism evidence="2 3">
    <name type="scientific">Neobacillus niacini</name>
    <dbReference type="NCBI Taxonomy" id="86668"/>
    <lineage>
        <taxon>Bacteria</taxon>
        <taxon>Bacillati</taxon>
        <taxon>Bacillota</taxon>
        <taxon>Bacilli</taxon>
        <taxon>Bacillales</taxon>
        <taxon>Bacillaceae</taxon>
        <taxon>Neobacillus</taxon>
    </lineage>
</organism>
<reference evidence="3" key="1">
    <citation type="submission" date="2020-07" db="EMBL/GenBank/DDBJ databases">
        <authorList>
            <person name="Partida-Martinez L."/>
            <person name="Huntemann M."/>
            <person name="Clum A."/>
            <person name="Wang J."/>
            <person name="Palaniappan K."/>
            <person name="Ritter S."/>
            <person name="Chen I.-M."/>
            <person name="Stamatis D."/>
            <person name="Reddy T."/>
            <person name="O'Malley R."/>
            <person name="Daum C."/>
            <person name="Shapiro N."/>
            <person name="Ivanova N."/>
            <person name="Kyrpides N."/>
            <person name="Woyke T."/>
        </authorList>
    </citation>
    <scope>NUCLEOTIDE SEQUENCE [LARGE SCALE GENOMIC DNA]</scope>
    <source>
        <strain evidence="3">AT2.8</strain>
    </source>
</reference>
<sequence length="429" mass="49440">MFPYYEYLGEKYLIIEKTKLGGKINMVSITPETKAAVTPIVVEVECNDIVHTQPQSNPEYTLYIKCHKFKALPIDANVRTPSCLKSVPYRDMLNCLRFSPLDFYEYSLGIDVIATDVKIVDKKRKKVRITFEPGTGIVNGAHTQLAIMDAQELFDTSKSLVKATITVGDFSKEKLAQIAAAKNTTTPVLPYSIAEKKGLFEGIKKCMDSNYEKSIEWHQGRVVPNNNPLKANDLIAMINVFNVNLYSSRYSSVQDQPTVSASGKAAAFKKWEKNAVMYEHVYPLINDIIELHEHMICNFHIDTRLASFTSIIQRSGTKYQTIFFGRKPEYILPKQLQYPLLACFRANVYLDVQQHICGWLYNPNTLFDECKKELIEKIKYTYKTTYHNDLNRASKDSNLWEILYNIVENKIKELNKKNPQNQPWRTYQY</sequence>
<proteinExistence type="predicted"/>
<evidence type="ECO:0000313" key="3">
    <source>
        <dbReference type="Proteomes" id="UP000548423"/>
    </source>
</evidence>
<comment type="caution">
    <text evidence="2">The sequence shown here is derived from an EMBL/GenBank/DDBJ whole genome shotgun (WGS) entry which is preliminary data.</text>
</comment>
<name>A0A852TJ50_9BACI</name>
<feature type="domain" description="Abortive phage infection protein C-terminal" evidence="1">
    <location>
        <begin position="75"/>
        <end position="387"/>
    </location>
</feature>
<accession>A0A852TJ50</accession>
<dbReference type="Proteomes" id="UP000548423">
    <property type="component" value="Unassembled WGS sequence"/>
</dbReference>
<dbReference type="Pfam" id="PF10592">
    <property type="entry name" value="AIPR"/>
    <property type="match status" value="1"/>
</dbReference>
<dbReference type="InterPro" id="IPR018891">
    <property type="entry name" value="AIPR_C"/>
</dbReference>
<gene>
    <name evidence="2" type="ORF">F4694_005679</name>
</gene>
<evidence type="ECO:0000313" key="2">
    <source>
        <dbReference type="EMBL" id="NYE08823.1"/>
    </source>
</evidence>